<sequence length="101" mass="11794">MEIKQIEKDWELKQQKEALKKPTRYTKLLQERSRTNCGKLLLLKDNLEPLKINHNVEIKDEVIVMEKMVNKRKTWTGIDDGSKFEPVQMPTVGVTQGIQTT</sequence>
<dbReference type="WBParaSite" id="nOo.2.0.1.t08981-RA">
    <property type="protein sequence ID" value="nOo.2.0.1.t08981-RA"/>
    <property type="gene ID" value="nOo.2.0.1.g08981"/>
</dbReference>
<name>A0A182ELJ1_ONCOC</name>
<dbReference type="Proteomes" id="UP000271087">
    <property type="component" value="Unassembled WGS sequence"/>
</dbReference>
<reference evidence="3" key="1">
    <citation type="submission" date="2016-06" db="UniProtKB">
        <authorList>
            <consortium name="WormBaseParasite"/>
        </authorList>
    </citation>
    <scope>IDENTIFICATION</scope>
</reference>
<reference evidence="1 2" key="2">
    <citation type="submission" date="2018-08" db="EMBL/GenBank/DDBJ databases">
        <authorList>
            <person name="Laetsch R D."/>
            <person name="Stevens L."/>
            <person name="Kumar S."/>
            <person name="Blaxter L. M."/>
        </authorList>
    </citation>
    <scope>NUCLEOTIDE SEQUENCE [LARGE SCALE GENOMIC DNA]</scope>
</reference>
<evidence type="ECO:0000313" key="2">
    <source>
        <dbReference type="Proteomes" id="UP000271087"/>
    </source>
</evidence>
<accession>A0A182ELJ1</accession>
<dbReference type="EMBL" id="UYRW01004065">
    <property type="protein sequence ID" value="VDM92087.1"/>
    <property type="molecule type" value="Genomic_DNA"/>
</dbReference>
<dbReference type="AlphaFoldDB" id="A0A182ELJ1"/>
<organism evidence="3">
    <name type="scientific">Onchocerca ochengi</name>
    <name type="common">Filarial nematode worm</name>
    <dbReference type="NCBI Taxonomy" id="42157"/>
    <lineage>
        <taxon>Eukaryota</taxon>
        <taxon>Metazoa</taxon>
        <taxon>Ecdysozoa</taxon>
        <taxon>Nematoda</taxon>
        <taxon>Chromadorea</taxon>
        <taxon>Rhabditida</taxon>
        <taxon>Spirurina</taxon>
        <taxon>Spiruromorpha</taxon>
        <taxon>Filarioidea</taxon>
        <taxon>Onchocercidae</taxon>
        <taxon>Onchocerca</taxon>
    </lineage>
</organism>
<evidence type="ECO:0000313" key="3">
    <source>
        <dbReference type="WBParaSite" id="nOo.2.0.1.t08981-RA"/>
    </source>
</evidence>
<keyword evidence="2" id="KW-1185">Reference proteome</keyword>
<dbReference type="OrthoDB" id="5860659at2759"/>
<evidence type="ECO:0000313" key="1">
    <source>
        <dbReference type="EMBL" id="VDM92087.1"/>
    </source>
</evidence>
<gene>
    <name evidence="1" type="ORF">NOO_LOCUS8981</name>
</gene>
<protein>
    <submittedName>
        <fullName evidence="3">Reverse transcriptase domain-containing protein</fullName>
    </submittedName>
</protein>
<proteinExistence type="predicted"/>